<keyword evidence="1" id="KW-0812">Transmembrane</keyword>
<evidence type="ECO:0000313" key="2">
    <source>
        <dbReference type="EMBL" id="ROP34082.1"/>
    </source>
</evidence>
<keyword evidence="1" id="KW-0472">Membrane</keyword>
<protein>
    <recommendedName>
        <fullName evidence="4">GlsB/YeaQ/YmgE family stress response membrane protein</fullName>
    </recommendedName>
</protein>
<dbReference type="RefSeq" id="WP_143162518.1">
    <property type="nucleotide sequence ID" value="NZ_RJKL01000001.1"/>
</dbReference>
<gene>
    <name evidence="2" type="ORF">EDD30_7149</name>
</gene>
<proteinExistence type="predicted"/>
<feature type="transmembrane region" description="Helical" evidence="1">
    <location>
        <begin position="34"/>
        <end position="52"/>
    </location>
</feature>
<name>A0A3N1GV81_9ACTN</name>
<comment type="caution">
    <text evidence="2">The sequence shown here is derived from an EMBL/GenBank/DDBJ whole genome shotgun (WGS) entry which is preliminary data.</text>
</comment>
<accession>A0A3N1GV81</accession>
<organism evidence="2 3">
    <name type="scientific">Couchioplanes caeruleus</name>
    <dbReference type="NCBI Taxonomy" id="56438"/>
    <lineage>
        <taxon>Bacteria</taxon>
        <taxon>Bacillati</taxon>
        <taxon>Actinomycetota</taxon>
        <taxon>Actinomycetes</taxon>
        <taxon>Micromonosporales</taxon>
        <taxon>Micromonosporaceae</taxon>
        <taxon>Couchioplanes</taxon>
    </lineage>
</organism>
<reference evidence="2 3" key="1">
    <citation type="submission" date="2018-11" db="EMBL/GenBank/DDBJ databases">
        <title>Sequencing the genomes of 1000 actinobacteria strains.</title>
        <authorList>
            <person name="Klenk H.-P."/>
        </authorList>
    </citation>
    <scope>NUCLEOTIDE SEQUENCE [LARGE SCALE GENOMIC DNA]</scope>
    <source>
        <strain evidence="2 3">DSM 43634</strain>
    </source>
</reference>
<sequence length="59" mass="6136">MARTVAAAVLGIVAGVIVSLIVFGDDGPGFEIRHVIMALVGLVVAVVAQRVLQTRGPRR</sequence>
<dbReference type="EMBL" id="RJKL01000001">
    <property type="protein sequence ID" value="ROP34082.1"/>
    <property type="molecule type" value="Genomic_DNA"/>
</dbReference>
<dbReference type="Proteomes" id="UP000271683">
    <property type="component" value="Unassembled WGS sequence"/>
</dbReference>
<evidence type="ECO:0000256" key="1">
    <source>
        <dbReference type="SAM" id="Phobius"/>
    </source>
</evidence>
<keyword evidence="1" id="KW-1133">Transmembrane helix</keyword>
<dbReference type="AlphaFoldDB" id="A0A3N1GV81"/>
<evidence type="ECO:0008006" key="4">
    <source>
        <dbReference type="Google" id="ProtNLM"/>
    </source>
</evidence>
<evidence type="ECO:0000313" key="3">
    <source>
        <dbReference type="Proteomes" id="UP000271683"/>
    </source>
</evidence>